<dbReference type="Gene3D" id="2.40.330.10">
    <property type="entry name" value="DNA-binding pseudobarrel domain"/>
    <property type="match status" value="2"/>
</dbReference>
<dbReference type="GO" id="GO:0003677">
    <property type="term" value="F:DNA binding"/>
    <property type="evidence" value="ECO:0007669"/>
    <property type="project" value="UniProtKB-KW"/>
</dbReference>
<evidence type="ECO:0000256" key="4">
    <source>
        <dbReference type="ARBA" id="ARBA00023163"/>
    </source>
</evidence>
<dbReference type="Pfam" id="PF02362">
    <property type="entry name" value="B3"/>
    <property type="match status" value="2"/>
</dbReference>
<sequence>MKKNTQQPSGDKSLQQFFKVFLSQTSSTQLRIPRAFNKFLNGITTNEVTLMDHENNSWDIDMARIEDTFIFENGWQQFAKEKCLEEGEFLVFEYDGKSTFYVKIFSKSGCRKEFETCNKVVPIVNMDEGCDQICQKNKRGRKRKHSSIGLQINEKSNLEGPSKVAKKSKPTIANGANGEGYNKKHSTDSSKCAPPNNPHFIVHFSSTTKLKRVEIHKTILRKWDMKLRSTLSLKNENGKVWLVKISTTLDGRYYLGIGLSDFVKSNNIRKGNQCEFEFVIGERNVVKEILVHAPK</sequence>
<feature type="domain" description="TF-B3" evidence="7">
    <location>
        <begin position="198"/>
        <end position="295"/>
    </location>
</feature>
<dbReference type="CDD" id="cd10017">
    <property type="entry name" value="B3_DNA"/>
    <property type="match status" value="2"/>
</dbReference>
<dbReference type="PANTHER" id="PTHR31920:SF149">
    <property type="entry name" value="B3 DOMAIN-CONTAINING PROTEIN OS01G0723500-LIKE ISOFORM X1"/>
    <property type="match status" value="1"/>
</dbReference>
<dbReference type="Proteomes" id="UP000188354">
    <property type="component" value="Chromosome LG02"/>
</dbReference>
<dbReference type="InterPro" id="IPR003340">
    <property type="entry name" value="B3_DNA-bd"/>
</dbReference>
<comment type="subcellular location">
    <subcellularLocation>
        <location evidence="1">Nucleus</location>
    </subcellularLocation>
</comment>
<dbReference type="GO" id="GO:0005634">
    <property type="term" value="C:nucleus"/>
    <property type="evidence" value="ECO:0007669"/>
    <property type="project" value="UniProtKB-SubCell"/>
</dbReference>
<accession>A0A4P1RT79</accession>
<dbReference type="InterPro" id="IPR050655">
    <property type="entry name" value="Plant_B3_domain"/>
</dbReference>
<evidence type="ECO:0000256" key="2">
    <source>
        <dbReference type="ARBA" id="ARBA00023015"/>
    </source>
</evidence>
<proteinExistence type="predicted"/>
<evidence type="ECO:0000313" key="8">
    <source>
        <dbReference type="EMBL" id="OIW17529.1"/>
    </source>
</evidence>
<evidence type="ECO:0000256" key="3">
    <source>
        <dbReference type="ARBA" id="ARBA00023125"/>
    </source>
</evidence>
<dbReference type="EMBL" id="CM007362">
    <property type="protein sequence ID" value="OIW17529.1"/>
    <property type="molecule type" value="Genomic_DNA"/>
</dbReference>
<feature type="domain" description="TF-B3" evidence="7">
    <location>
        <begin position="15"/>
        <end position="108"/>
    </location>
</feature>
<evidence type="ECO:0000256" key="6">
    <source>
        <dbReference type="SAM" id="MobiDB-lite"/>
    </source>
</evidence>
<dbReference type="PANTHER" id="PTHR31920">
    <property type="entry name" value="B3 DOMAIN-CONTAINING"/>
    <property type="match status" value="1"/>
</dbReference>
<evidence type="ECO:0000256" key="1">
    <source>
        <dbReference type="ARBA" id="ARBA00004123"/>
    </source>
</evidence>
<dbReference type="Gramene" id="OIW17529">
    <property type="protein sequence ID" value="OIW17529"/>
    <property type="gene ID" value="TanjilG_22641"/>
</dbReference>
<dbReference type="AlphaFoldDB" id="A0A4P1RT79"/>
<keyword evidence="3" id="KW-0238">DNA-binding</keyword>
<dbReference type="STRING" id="3871.A0A4P1RT79"/>
<dbReference type="KEGG" id="lang:109328674"/>
<reference evidence="8 9" key="1">
    <citation type="journal article" date="2017" name="Plant Biotechnol. J.">
        <title>A comprehensive draft genome sequence for lupin (Lupinus angustifolius), an emerging health food: insights into plant-microbe interactions and legume evolution.</title>
        <authorList>
            <person name="Hane J.K."/>
            <person name="Ming Y."/>
            <person name="Kamphuis L.G."/>
            <person name="Nelson M.N."/>
            <person name="Garg G."/>
            <person name="Atkins C.A."/>
            <person name="Bayer P.E."/>
            <person name="Bravo A."/>
            <person name="Bringans S."/>
            <person name="Cannon S."/>
            <person name="Edwards D."/>
            <person name="Foley R."/>
            <person name="Gao L.L."/>
            <person name="Harrison M.J."/>
            <person name="Huang W."/>
            <person name="Hurgobin B."/>
            <person name="Li S."/>
            <person name="Liu C.W."/>
            <person name="McGrath A."/>
            <person name="Morahan G."/>
            <person name="Murray J."/>
            <person name="Weller J."/>
            <person name="Jian J."/>
            <person name="Singh K.B."/>
        </authorList>
    </citation>
    <scope>NUCLEOTIDE SEQUENCE [LARGE SCALE GENOMIC DNA]</scope>
    <source>
        <strain evidence="9">cv. Tanjil</strain>
        <tissue evidence="8">Whole plant</tissue>
    </source>
</reference>
<evidence type="ECO:0000313" key="9">
    <source>
        <dbReference type="Proteomes" id="UP000188354"/>
    </source>
</evidence>
<dbReference type="SMART" id="SM01019">
    <property type="entry name" value="B3"/>
    <property type="match status" value="2"/>
</dbReference>
<keyword evidence="4" id="KW-0804">Transcription</keyword>
<keyword evidence="9" id="KW-1185">Reference proteome</keyword>
<dbReference type="SUPFAM" id="SSF101936">
    <property type="entry name" value="DNA-binding pseudobarrel domain"/>
    <property type="match status" value="2"/>
</dbReference>
<protein>
    <recommendedName>
        <fullName evidence="7">TF-B3 domain-containing protein</fullName>
    </recommendedName>
</protein>
<keyword evidence="2" id="KW-0805">Transcription regulation</keyword>
<dbReference type="OrthoDB" id="1666376at2759"/>
<dbReference type="InterPro" id="IPR015300">
    <property type="entry name" value="DNA-bd_pseudobarrel_sf"/>
</dbReference>
<gene>
    <name evidence="8" type="ORF">TanjilG_22641</name>
</gene>
<evidence type="ECO:0000259" key="7">
    <source>
        <dbReference type="PROSITE" id="PS50863"/>
    </source>
</evidence>
<evidence type="ECO:0000256" key="5">
    <source>
        <dbReference type="ARBA" id="ARBA00023242"/>
    </source>
</evidence>
<feature type="region of interest" description="Disordered" evidence="6">
    <location>
        <begin position="159"/>
        <end position="192"/>
    </location>
</feature>
<dbReference type="PROSITE" id="PS50863">
    <property type="entry name" value="B3"/>
    <property type="match status" value="2"/>
</dbReference>
<organism evidence="8 9">
    <name type="scientific">Lupinus angustifolius</name>
    <name type="common">Narrow-leaved blue lupine</name>
    <dbReference type="NCBI Taxonomy" id="3871"/>
    <lineage>
        <taxon>Eukaryota</taxon>
        <taxon>Viridiplantae</taxon>
        <taxon>Streptophyta</taxon>
        <taxon>Embryophyta</taxon>
        <taxon>Tracheophyta</taxon>
        <taxon>Spermatophyta</taxon>
        <taxon>Magnoliopsida</taxon>
        <taxon>eudicotyledons</taxon>
        <taxon>Gunneridae</taxon>
        <taxon>Pentapetalae</taxon>
        <taxon>rosids</taxon>
        <taxon>fabids</taxon>
        <taxon>Fabales</taxon>
        <taxon>Fabaceae</taxon>
        <taxon>Papilionoideae</taxon>
        <taxon>50 kb inversion clade</taxon>
        <taxon>genistoids sensu lato</taxon>
        <taxon>core genistoids</taxon>
        <taxon>Genisteae</taxon>
        <taxon>Lupinus</taxon>
    </lineage>
</organism>
<keyword evidence="5" id="KW-0539">Nucleus</keyword>
<name>A0A4P1RT79_LUPAN</name>